<evidence type="ECO:0000256" key="1">
    <source>
        <dbReference type="SAM" id="Phobius"/>
    </source>
</evidence>
<evidence type="ECO:0008006" key="5">
    <source>
        <dbReference type="Google" id="ProtNLM"/>
    </source>
</evidence>
<evidence type="ECO:0000313" key="2">
    <source>
        <dbReference type="EMBL" id="CAE4616798.1"/>
    </source>
</evidence>
<feature type="transmembrane region" description="Helical" evidence="1">
    <location>
        <begin position="205"/>
        <end position="223"/>
    </location>
</feature>
<proteinExistence type="predicted"/>
<feature type="transmembrane region" description="Helical" evidence="1">
    <location>
        <begin position="151"/>
        <end position="178"/>
    </location>
</feature>
<keyword evidence="1" id="KW-0472">Membrane</keyword>
<sequence>MNRTLAGCLVYLARKLATAWQAVTIAAINIVTPLVCKILTKYESHARDGDLQASIYIKTTVFRWVITALAPAIVTPFADTASNADKSLLDGVRAIFIAEIWRVPLLAILDIIGNFRRHFLGPRAPDQRRMNLHFQGAHYNLGERYTEMTKILFYTFFYAVLFPTGFFYAFAGLVVLYWSDKFSLLRHWKQGPAIGDQISELSRSYFFGLALLAYGIFGSYHWAGFPFDNSCVTTEVISEEYIGTHNAITAGDEEVKITLSADNVNMKFCSQDMMRFSPIAFPALSRYQKEGEEYMTLEQERIVNLYGWLSIAILAVVAVIFLRRLVFNGLRNLFCHTYKPRGEATDIGFSEVREIFGYIPSIQVRGFQYPLLTCDLSGLKHTGLIGWKDPGVPYSEHNIIYDLPKADETLVTCEEEKSESAEGDCTKLFSIVKEWAD</sequence>
<gene>
    <name evidence="2" type="ORF">DBRI00130_LOCUS19931</name>
    <name evidence="3" type="ORF">DBRI00130_LOCUS19932</name>
    <name evidence="4" type="ORF">DBRI00130_LOCUS19934</name>
</gene>
<protein>
    <recommendedName>
        <fullName evidence="5">CSC1/OSCA1-like 7TM region domain-containing protein</fullName>
    </recommendedName>
</protein>
<evidence type="ECO:0000313" key="4">
    <source>
        <dbReference type="EMBL" id="CAE4616804.1"/>
    </source>
</evidence>
<name>A0A6V2H340_9STRA</name>
<dbReference type="EMBL" id="HBNS01025271">
    <property type="protein sequence ID" value="CAE4616798.1"/>
    <property type="molecule type" value="Transcribed_RNA"/>
</dbReference>
<reference evidence="4" key="1">
    <citation type="submission" date="2021-01" db="EMBL/GenBank/DDBJ databases">
        <authorList>
            <person name="Corre E."/>
            <person name="Pelletier E."/>
            <person name="Niang G."/>
            <person name="Scheremetjew M."/>
            <person name="Finn R."/>
            <person name="Kale V."/>
            <person name="Holt S."/>
            <person name="Cochrane G."/>
            <person name="Meng A."/>
            <person name="Brown T."/>
            <person name="Cohen L."/>
        </authorList>
    </citation>
    <scope>NUCLEOTIDE SEQUENCE</scope>
    <source>
        <strain evidence="4">GSO104</strain>
    </source>
</reference>
<feature type="transmembrane region" description="Helical" evidence="1">
    <location>
        <begin position="61"/>
        <end position="78"/>
    </location>
</feature>
<evidence type="ECO:0000313" key="3">
    <source>
        <dbReference type="EMBL" id="CAE4616800.1"/>
    </source>
</evidence>
<keyword evidence="1" id="KW-0812">Transmembrane</keyword>
<accession>A0A6V2H340</accession>
<feature type="transmembrane region" description="Helical" evidence="1">
    <location>
        <begin position="305"/>
        <end position="322"/>
    </location>
</feature>
<feature type="transmembrane region" description="Helical" evidence="1">
    <location>
        <begin position="20"/>
        <end position="40"/>
    </location>
</feature>
<dbReference type="EMBL" id="HBNS01025274">
    <property type="protein sequence ID" value="CAE4616804.1"/>
    <property type="molecule type" value="Transcribed_RNA"/>
</dbReference>
<dbReference type="AlphaFoldDB" id="A0A6V2H340"/>
<keyword evidence="1" id="KW-1133">Transmembrane helix</keyword>
<dbReference type="EMBL" id="HBNS01025272">
    <property type="protein sequence ID" value="CAE4616800.1"/>
    <property type="molecule type" value="Transcribed_RNA"/>
</dbReference>
<organism evidence="4">
    <name type="scientific">Ditylum brightwellii</name>
    <dbReference type="NCBI Taxonomy" id="49249"/>
    <lineage>
        <taxon>Eukaryota</taxon>
        <taxon>Sar</taxon>
        <taxon>Stramenopiles</taxon>
        <taxon>Ochrophyta</taxon>
        <taxon>Bacillariophyta</taxon>
        <taxon>Mediophyceae</taxon>
        <taxon>Lithodesmiophycidae</taxon>
        <taxon>Lithodesmiales</taxon>
        <taxon>Lithodesmiaceae</taxon>
        <taxon>Ditylum</taxon>
    </lineage>
</organism>